<evidence type="ECO:0000313" key="2">
    <source>
        <dbReference type="Proteomes" id="UP000184010"/>
    </source>
</evidence>
<dbReference type="RefSeq" id="WP_084078827.1">
    <property type="nucleotide sequence ID" value="NZ_FRDN01000019.1"/>
</dbReference>
<proteinExistence type="predicted"/>
<accession>A0A1M7UWD8</accession>
<name>A0A1M7UWD8_9FIRM</name>
<organism evidence="1 2">
    <name type="scientific">Desulfitobacterium chlororespirans DSM 11544</name>
    <dbReference type="NCBI Taxonomy" id="1121395"/>
    <lineage>
        <taxon>Bacteria</taxon>
        <taxon>Bacillati</taxon>
        <taxon>Bacillota</taxon>
        <taxon>Clostridia</taxon>
        <taxon>Eubacteriales</taxon>
        <taxon>Desulfitobacteriaceae</taxon>
        <taxon>Desulfitobacterium</taxon>
    </lineage>
</organism>
<sequence length="398" mass="46300">MGNPYMDWRSHENVRPVELKNKEQFYSDLINIEHSWSGRIDGNICNTFIMEAEQQLVNAIELFEQGYFDCAYYSLRSAVDISTTMVFLDDMPDDGREKFLSAWKSTADFPMQGQMIKQLSQCGNVFVDMKTKMPAFFSGAKSLSAELNKYVHKQGLQHFYVLRNHPMNQNKPQEFFIHMFEKHLQRCIGVVAVMRLAIDPFPVLIMDEDILYRCFDSMTDPYSEEFVKKYIGVSTIEQYKRTELYMGTYDSFSSEEKKNEATFNVMKHQYIDSSRLDEIFAQLHLLPKDDIISVLLISSCEKAVKIYSSHGLSMYFTDRNTNRKAMSWSGLDFKCFSEAENLVNQPYDEAYISVFRFDDTPYFVEHNELLTVDEIDQMSGIVAGSLSKMKIKNSENEE</sequence>
<dbReference type="Proteomes" id="UP000184010">
    <property type="component" value="Unassembled WGS sequence"/>
</dbReference>
<dbReference type="EMBL" id="FRDN01000019">
    <property type="protein sequence ID" value="SHN87255.1"/>
    <property type="molecule type" value="Genomic_DNA"/>
</dbReference>
<evidence type="ECO:0000313" key="1">
    <source>
        <dbReference type="EMBL" id="SHN87255.1"/>
    </source>
</evidence>
<evidence type="ECO:0008006" key="3">
    <source>
        <dbReference type="Google" id="ProtNLM"/>
    </source>
</evidence>
<dbReference type="AlphaFoldDB" id="A0A1M7UWD8"/>
<protein>
    <recommendedName>
        <fullName evidence="3">Teicoplanin resistance protein VanZ</fullName>
    </recommendedName>
</protein>
<gene>
    <name evidence="1" type="ORF">SAMN02745215_04826</name>
</gene>
<dbReference type="STRING" id="1121395.SAMN02745215_04826"/>
<reference evidence="2" key="1">
    <citation type="submission" date="2016-12" db="EMBL/GenBank/DDBJ databases">
        <authorList>
            <person name="Varghese N."/>
            <person name="Submissions S."/>
        </authorList>
    </citation>
    <scope>NUCLEOTIDE SEQUENCE [LARGE SCALE GENOMIC DNA]</scope>
    <source>
        <strain evidence="2">DSM 11544</strain>
    </source>
</reference>
<keyword evidence="2" id="KW-1185">Reference proteome</keyword>